<dbReference type="GO" id="GO:0030632">
    <property type="term" value="P:D-alanine biosynthetic process"/>
    <property type="evidence" value="ECO:0007669"/>
    <property type="project" value="TreeGrafter"/>
</dbReference>
<sequence precursor="true">MRFTKTTLAIMLGLSLTHSVAQAAPALSLDNTKAEHVAATNNAWVEVNTTTFENNIHILKTHLNKDTKVCAILKGDAYGHGIGLLMPSIIKTNVPCVGITSNEEARIVRESGFKGQLMRVRAAAASEIESTLPYDMEEMVGDLEHAKTIDTLAKKHGKEIRVHLVLNTGLMSRNGLEMKTEQGKQEALEIAKLSNLKMVGIMSHHALTDLNAIRESAKNFKEQTDWLMKAANLKREDITLHASSSFASLSVPEAQFDMVRVGSALYGSLSTDYPEFKPLMQVKTRIASVKPYPKGNGVGYDNTFILKRDSKLANLPVGFSDGFSSSLSNKAYVLINGHRAPVVGRVSMNTVMVDVTDLPEVKSGDEAVIFGKQGKDEITQSDIQKWSGMHIVEFSSLWGEANPRVITTDA</sequence>
<dbReference type="Proteomes" id="UP000225433">
    <property type="component" value="Unassembled WGS sequence"/>
</dbReference>
<dbReference type="PRINTS" id="PR00992">
    <property type="entry name" value="ALARACEMASE"/>
</dbReference>
<dbReference type="Pfam" id="PF00842">
    <property type="entry name" value="Ala_racemase_C"/>
    <property type="match status" value="1"/>
</dbReference>
<dbReference type="InterPro" id="IPR000821">
    <property type="entry name" value="Ala_racemase"/>
</dbReference>
<dbReference type="InterPro" id="IPR029066">
    <property type="entry name" value="PLP-binding_barrel"/>
</dbReference>
<dbReference type="EC" id="5.1.1.10" evidence="9"/>
<dbReference type="Gene3D" id="2.40.37.10">
    <property type="entry name" value="Lyase, Ornithine Decarboxylase, Chain A, domain 1"/>
    <property type="match status" value="1"/>
</dbReference>
<organism evidence="14 16">
    <name type="scientific">Xenorhabdus hominickii</name>
    <dbReference type="NCBI Taxonomy" id="351679"/>
    <lineage>
        <taxon>Bacteria</taxon>
        <taxon>Pseudomonadati</taxon>
        <taxon>Pseudomonadota</taxon>
        <taxon>Gammaproteobacteria</taxon>
        <taxon>Enterobacterales</taxon>
        <taxon>Morganellaceae</taxon>
        <taxon>Xenorhabdus</taxon>
    </lineage>
</organism>
<dbReference type="SUPFAM" id="SSF50621">
    <property type="entry name" value="Alanine racemase C-terminal domain-like"/>
    <property type="match status" value="1"/>
</dbReference>
<dbReference type="KEGG" id="xho:A9255_17220"/>
<evidence type="ECO:0000256" key="6">
    <source>
        <dbReference type="ARBA" id="ARBA00023157"/>
    </source>
</evidence>
<evidence type="ECO:0000313" key="13">
    <source>
        <dbReference type="EMBL" id="AOM42142.1"/>
    </source>
</evidence>
<evidence type="ECO:0000256" key="10">
    <source>
        <dbReference type="PIRSR" id="PIRSR600821-50"/>
    </source>
</evidence>
<dbReference type="STRING" id="351679.A9255_17220"/>
<evidence type="ECO:0000256" key="8">
    <source>
        <dbReference type="ARBA" id="ARBA00023456"/>
    </source>
</evidence>
<dbReference type="GO" id="GO:0042597">
    <property type="term" value="C:periplasmic space"/>
    <property type="evidence" value="ECO:0007669"/>
    <property type="project" value="UniProtKB-SubCell"/>
</dbReference>
<dbReference type="InterPro" id="IPR011079">
    <property type="entry name" value="Ala_racemase_C"/>
</dbReference>
<comment type="similarity">
    <text evidence="8 9">Belongs to the alanine racemase family. Bsr subfamily.</text>
</comment>
<dbReference type="HAMAP" id="MF_02212">
    <property type="entry name" value="Bsr_racemase"/>
    <property type="match status" value="1"/>
</dbReference>
<name>A0A2G0QG06_XENHO</name>
<dbReference type="InterPro" id="IPR001608">
    <property type="entry name" value="Ala_racemase_N"/>
</dbReference>
<keyword evidence="7 9" id="KW-0413">Isomerase</keyword>
<dbReference type="OrthoDB" id="9813814at2"/>
<dbReference type="CDD" id="cd06826">
    <property type="entry name" value="PLPDE_III_AR2"/>
    <property type="match status" value="1"/>
</dbReference>
<reference evidence="14 16" key="2">
    <citation type="journal article" date="2017" name="Nat. Microbiol.">
        <title>Natural product diversity associated with the nematode symbionts Photorhabdus and Xenorhabdus.</title>
        <authorList>
            <person name="Tobias N.J."/>
            <person name="Wolff H."/>
            <person name="Djahanschiri B."/>
            <person name="Grundmann F."/>
            <person name="Kronenwerth M."/>
            <person name="Shi Y.M."/>
            <person name="Simonyi S."/>
            <person name="Grun P."/>
            <person name="Shapiro-Ilan D."/>
            <person name="Pidot S.J."/>
            <person name="Stinear T.P."/>
            <person name="Ebersberger I."/>
            <person name="Bode H.B."/>
        </authorList>
    </citation>
    <scope>NUCLEOTIDE SEQUENCE [LARGE SCALE GENOMIC DNA]</scope>
    <source>
        <strain evidence="14 16">DSM 17903</strain>
    </source>
</reference>
<feature type="binding site" evidence="9 11">
    <location>
        <position position="348"/>
    </location>
    <ligand>
        <name>substrate</name>
    </ligand>
</feature>
<evidence type="ECO:0000256" key="11">
    <source>
        <dbReference type="PIRSR" id="PIRSR600821-52"/>
    </source>
</evidence>
<feature type="disulfide bond" evidence="9">
    <location>
        <begin position="70"/>
        <end position="96"/>
    </location>
</feature>
<dbReference type="GO" id="GO:0008784">
    <property type="term" value="F:alanine racemase activity"/>
    <property type="evidence" value="ECO:0007669"/>
    <property type="project" value="InterPro"/>
</dbReference>
<dbReference type="PROSITE" id="PS00395">
    <property type="entry name" value="ALANINE_RACEMASE"/>
    <property type="match status" value="1"/>
</dbReference>
<dbReference type="Gene3D" id="3.20.20.10">
    <property type="entry name" value="Alanine racemase"/>
    <property type="match status" value="1"/>
</dbReference>
<keyword evidence="5 9" id="KW-0663">Pyridoxal phosphate</keyword>
<dbReference type="PANTHER" id="PTHR30511">
    <property type="entry name" value="ALANINE RACEMASE"/>
    <property type="match status" value="1"/>
</dbReference>
<feature type="active site" description="Proton acceptor" evidence="9">
    <location>
        <position position="300"/>
    </location>
</feature>
<dbReference type="SMART" id="SM01005">
    <property type="entry name" value="Ala_racemase_C"/>
    <property type="match status" value="1"/>
</dbReference>
<keyword evidence="3 9" id="KW-0732">Signal</keyword>
<dbReference type="NCBIfam" id="TIGR00492">
    <property type="entry name" value="alr"/>
    <property type="match status" value="1"/>
</dbReference>
<dbReference type="Proteomes" id="UP000094600">
    <property type="component" value="Chromosome"/>
</dbReference>
<accession>A0A2G0QG06</accession>
<dbReference type="AlphaFoldDB" id="A0A2G0QG06"/>
<feature type="active site" description="Proton acceptor" evidence="9">
    <location>
        <position position="74"/>
    </location>
</feature>
<dbReference type="NCBIfam" id="NF009879">
    <property type="entry name" value="PRK13340.1-4"/>
    <property type="match status" value="1"/>
</dbReference>
<dbReference type="Pfam" id="PF01168">
    <property type="entry name" value="Ala_racemase_N"/>
    <property type="match status" value="1"/>
</dbReference>
<keyword evidence="4 9" id="KW-0574">Periplasm</keyword>
<gene>
    <name evidence="13" type="ORF">A9255_17220</name>
    <name evidence="14" type="ORF">Xhom_01149</name>
</gene>
<dbReference type="RefSeq" id="WP_069317784.1">
    <property type="nucleotide sequence ID" value="NZ_CAWNQJ010000001.1"/>
</dbReference>
<evidence type="ECO:0000259" key="12">
    <source>
        <dbReference type="SMART" id="SM01005"/>
    </source>
</evidence>
<dbReference type="GO" id="GO:0005829">
    <property type="term" value="C:cytosol"/>
    <property type="evidence" value="ECO:0007669"/>
    <property type="project" value="TreeGrafter"/>
</dbReference>
<dbReference type="EMBL" id="CP016176">
    <property type="protein sequence ID" value="AOM42142.1"/>
    <property type="molecule type" value="Genomic_DNA"/>
</dbReference>
<keyword evidence="6 9" id="KW-1015">Disulfide bond</keyword>
<comment type="function">
    <text evidence="9">Amino-acid racemase able to utilize a broad range of substrates.</text>
</comment>
<comment type="catalytic activity">
    <reaction evidence="9">
        <text>an L-alpha-amino acid = a D-alpha-amino acid</text>
        <dbReference type="Rhea" id="RHEA:18317"/>
        <dbReference type="ChEBI" id="CHEBI:59869"/>
        <dbReference type="ChEBI" id="CHEBI:59871"/>
        <dbReference type="EC" id="5.1.1.10"/>
    </reaction>
</comment>
<evidence type="ECO:0000256" key="7">
    <source>
        <dbReference type="ARBA" id="ARBA00023235"/>
    </source>
</evidence>
<feature type="chain" id="PRO_5026403086" description="Broad specificity amino-acid racemase" evidence="9">
    <location>
        <begin position="24"/>
        <end position="410"/>
    </location>
</feature>
<evidence type="ECO:0000256" key="4">
    <source>
        <dbReference type="ARBA" id="ARBA00022764"/>
    </source>
</evidence>
<feature type="signal peptide" evidence="9">
    <location>
        <begin position="1"/>
        <end position="23"/>
    </location>
</feature>
<evidence type="ECO:0000313" key="15">
    <source>
        <dbReference type="Proteomes" id="UP000094600"/>
    </source>
</evidence>
<evidence type="ECO:0000256" key="9">
    <source>
        <dbReference type="HAMAP-Rule" id="MF_02212"/>
    </source>
</evidence>
<evidence type="ECO:0000313" key="14">
    <source>
        <dbReference type="EMBL" id="PHM58138.1"/>
    </source>
</evidence>
<evidence type="ECO:0000313" key="16">
    <source>
        <dbReference type="Proteomes" id="UP000225433"/>
    </source>
</evidence>
<keyword evidence="15" id="KW-1185">Reference proteome</keyword>
<reference evidence="13 15" key="1">
    <citation type="submission" date="2016-06" db="EMBL/GenBank/DDBJ databases">
        <title>Bacterial characters and pathogenicity of Xenorhabdus hominickii from an entomopathogenic nematode, Steinernema monticolum.</title>
        <authorList>
            <person name="Park Y."/>
            <person name="Kim Y."/>
        </authorList>
    </citation>
    <scope>NUCLEOTIDE SEQUENCE [LARGE SCALE GENOMIC DNA]</scope>
    <source>
        <strain evidence="13 15">ANU1</strain>
    </source>
</reference>
<dbReference type="InterPro" id="IPR043698">
    <property type="entry name" value="Racemase_Bsr/Lyr"/>
</dbReference>
<dbReference type="InterPro" id="IPR020622">
    <property type="entry name" value="Ala_racemase_pyridoxalP-BS"/>
</dbReference>
<dbReference type="InterPro" id="IPR009006">
    <property type="entry name" value="Ala_racemase/Decarboxylase_C"/>
</dbReference>
<dbReference type="GO" id="GO:0030170">
    <property type="term" value="F:pyridoxal phosphate binding"/>
    <property type="evidence" value="ECO:0007669"/>
    <property type="project" value="UniProtKB-UniRule"/>
</dbReference>
<feature type="domain" description="Alanine racemase C-terminal" evidence="12">
    <location>
        <begin position="279"/>
        <end position="407"/>
    </location>
</feature>
<comment type="catalytic activity">
    <reaction evidence="9">
        <text>L-lysine = D-lysine</text>
        <dbReference type="Rhea" id="RHEA:22864"/>
        <dbReference type="ChEBI" id="CHEBI:32551"/>
        <dbReference type="ChEBI" id="CHEBI:32557"/>
    </reaction>
</comment>
<evidence type="ECO:0000256" key="3">
    <source>
        <dbReference type="ARBA" id="ARBA00022729"/>
    </source>
</evidence>
<proteinExistence type="inferred from homology"/>
<comment type="catalytic activity">
    <reaction evidence="9">
        <text>L-arginine = D-arginine</text>
        <dbReference type="Rhea" id="RHEA:18069"/>
        <dbReference type="ChEBI" id="CHEBI:32682"/>
        <dbReference type="ChEBI" id="CHEBI:32689"/>
    </reaction>
</comment>
<evidence type="ECO:0000256" key="5">
    <source>
        <dbReference type="ARBA" id="ARBA00022898"/>
    </source>
</evidence>
<dbReference type="EMBL" id="NJAI01000001">
    <property type="protein sequence ID" value="PHM58138.1"/>
    <property type="molecule type" value="Genomic_DNA"/>
</dbReference>
<dbReference type="SUPFAM" id="SSF51419">
    <property type="entry name" value="PLP-binding barrel"/>
    <property type="match status" value="1"/>
</dbReference>
<feature type="binding site" evidence="9 11">
    <location>
        <position position="173"/>
    </location>
    <ligand>
        <name>substrate</name>
    </ligand>
</feature>
<evidence type="ECO:0000256" key="2">
    <source>
        <dbReference type="ARBA" id="ARBA00004418"/>
    </source>
</evidence>
<dbReference type="PANTHER" id="PTHR30511:SF0">
    <property type="entry name" value="ALANINE RACEMASE, CATABOLIC-RELATED"/>
    <property type="match status" value="1"/>
</dbReference>
<evidence type="ECO:0000256" key="1">
    <source>
        <dbReference type="ARBA" id="ARBA00001933"/>
    </source>
</evidence>
<comment type="cofactor">
    <cofactor evidence="1 9 10">
        <name>pyridoxal 5'-phosphate</name>
        <dbReference type="ChEBI" id="CHEBI:597326"/>
    </cofactor>
</comment>
<feature type="modified residue" description="N6-(pyridoxal phosphate)lysine" evidence="9 10">
    <location>
        <position position="74"/>
    </location>
</feature>
<comment type="subcellular location">
    <subcellularLocation>
        <location evidence="2 9">Periplasm</location>
    </subcellularLocation>
</comment>
<protein>
    <recommendedName>
        <fullName evidence="9">Broad specificity amino-acid racemase</fullName>
        <ecNumber evidence="9">5.1.1.10</ecNumber>
    </recommendedName>
</protein>